<dbReference type="PANTHER" id="PTHR12265">
    <property type="entry name" value="TRANSMEMBRANE PROTEIN 53"/>
    <property type="match status" value="1"/>
</dbReference>
<dbReference type="PANTHER" id="PTHR12265:SF30">
    <property type="entry name" value="TRANSMEMBRANE PROTEIN 53"/>
    <property type="match status" value="1"/>
</dbReference>
<keyword evidence="9" id="KW-1185">Reference proteome</keyword>
<dbReference type="RefSeq" id="XP_007671825.1">
    <property type="nucleotide sequence ID" value="XM_007673635.1"/>
</dbReference>
<comment type="subcellular location">
    <subcellularLocation>
        <location evidence="6">Nucleus outer membrane</location>
        <topology evidence="6">Single-pass membrane protein</topology>
    </subcellularLocation>
</comment>
<comment type="similarity">
    <text evidence="1">Belongs to the TMEM53 family.</text>
</comment>
<evidence type="ECO:0000256" key="1">
    <source>
        <dbReference type="ARBA" id="ARBA00007387"/>
    </source>
</evidence>
<dbReference type="Proteomes" id="UP000011761">
    <property type="component" value="Unassembled WGS sequence"/>
</dbReference>
<evidence type="ECO:0000256" key="7">
    <source>
        <dbReference type="SAM" id="Phobius"/>
    </source>
</evidence>
<dbReference type="Pfam" id="PF05705">
    <property type="entry name" value="DUF829"/>
    <property type="match status" value="1"/>
</dbReference>
<dbReference type="AlphaFoldDB" id="M2NN44"/>
<dbReference type="eggNOG" id="KOG2521">
    <property type="taxonomic scope" value="Eukaryota"/>
</dbReference>
<name>M2NN44_BAUPA</name>
<evidence type="ECO:0000313" key="9">
    <source>
        <dbReference type="Proteomes" id="UP000011761"/>
    </source>
</evidence>
<accession>M2NN44</accession>
<organism evidence="8 9">
    <name type="scientific">Baudoinia panamericana (strain UAMH 10762)</name>
    <name type="common">Angels' share fungus</name>
    <name type="synonym">Baudoinia compniacensis (strain UAMH 10762)</name>
    <dbReference type="NCBI Taxonomy" id="717646"/>
    <lineage>
        <taxon>Eukaryota</taxon>
        <taxon>Fungi</taxon>
        <taxon>Dikarya</taxon>
        <taxon>Ascomycota</taxon>
        <taxon>Pezizomycotina</taxon>
        <taxon>Dothideomycetes</taxon>
        <taxon>Dothideomycetidae</taxon>
        <taxon>Mycosphaerellales</taxon>
        <taxon>Teratosphaeriaceae</taxon>
        <taxon>Baudoinia</taxon>
    </lineage>
</organism>
<evidence type="ECO:0000256" key="6">
    <source>
        <dbReference type="ARBA" id="ARBA00034303"/>
    </source>
</evidence>
<dbReference type="InterPro" id="IPR029058">
    <property type="entry name" value="AB_hydrolase_fold"/>
</dbReference>
<sequence>QPTVTMANAVNRAALPDFVSLTNNISFYEPKAAENNNASVSQTIILCSWMGALPKHIKKYTTAHRSRSPNAEILLVESTVSDIIFPPAEKALPARYQAGVDVLRSAVEGKQSILLHVFSNGGCASAIRLASVWRLETNKPLPINAMVLDSCPGSGSLQLGAKAITLAFPKDVQWLAALFTWIILIPLFTVMGWLGVPNPINAVRQGMNDTGLFPLSTPRTYIYSKGDELVPPETVESHSVSATEAGFRVKSVLFERSAHVNHVAEDQEKYWRAVDEVQKM</sequence>
<gene>
    <name evidence="8" type="ORF">BAUCODRAFT_62038</name>
</gene>
<dbReference type="OMA" id="DAFEEHW"/>
<evidence type="ECO:0000313" key="8">
    <source>
        <dbReference type="EMBL" id="EMD00641.1"/>
    </source>
</evidence>
<dbReference type="HOGENOM" id="CLU_036503_0_1_1"/>
<dbReference type="KEGG" id="bcom:BAUCODRAFT_62038"/>
<feature type="non-terminal residue" evidence="8">
    <location>
        <position position="1"/>
    </location>
</feature>
<proteinExistence type="inferred from homology"/>
<keyword evidence="3 7" id="KW-1133">Transmembrane helix</keyword>
<keyword evidence="2 7" id="KW-0812">Transmembrane</keyword>
<evidence type="ECO:0000256" key="2">
    <source>
        <dbReference type="ARBA" id="ARBA00022692"/>
    </source>
</evidence>
<dbReference type="EMBL" id="KB445550">
    <property type="protein sequence ID" value="EMD00641.1"/>
    <property type="molecule type" value="Genomic_DNA"/>
</dbReference>
<dbReference type="SUPFAM" id="SSF53474">
    <property type="entry name" value="alpha/beta-Hydrolases"/>
    <property type="match status" value="1"/>
</dbReference>
<evidence type="ECO:0000256" key="4">
    <source>
        <dbReference type="ARBA" id="ARBA00023136"/>
    </source>
</evidence>
<evidence type="ECO:0000256" key="5">
    <source>
        <dbReference type="ARBA" id="ARBA00023242"/>
    </source>
</evidence>
<evidence type="ECO:0000256" key="3">
    <source>
        <dbReference type="ARBA" id="ARBA00022989"/>
    </source>
</evidence>
<dbReference type="InterPro" id="IPR008547">
    <property type="entry name" value="DUF829_TMEM53"/>
</dbReference>
<feature type="transmembrane region" description="Helical" evidence="7">
    <location>
        <begin position="174"/>
        <end position="196"/>
    </location>
</feature>
<reference evidence="8 9" key="1">
    <citation type="journal article" date="2012" name="PLoS Pathog.">
        <title>Diverse lifestyles and strategies of plant pathogenesis encoded in the genomes of eighteen Dothideomycetes fungi.</title>
        <authorList>
            <person name="Ohm R.A."/>
            <person name="Feau N."/>
            <person name="Henrissat B."/>
            <person name="Schoch C.L."/>
            <person name="Horwitz B.A."/>
            <person name="Barry K.W."/>
            <person name="Condon B.J."/>
            <person name="Copeland A.C."/>
            <person name="Dhillon B."/>
            <person name="Glaser F."/>
            <person name="Hesse C.N."/>
            <person name="Kosti I."/>
            <person name="LaButti K."/>
            <person name="Lindquist E.A."/>
            <person name="Lucas S."/>
            <person name="Salamov A.A."/>
            <person name="Bradshaw R.E."/>
            <person name="Ciuffetti L."/>
            <person name="Hamelin R.C."/>
            <person name="Kema G.H.J."/>
            <person name="Lawrence C."/>
            <person name="Scott J.A."/>
            <person name="Spatafora J.W."/>
            <person name="Turgeon B.G."/>
            <person name="de Wit P.J.G.M."/>
            <person name="Zhong S."/>
            <person name="Goodwin S.B."/>
            <person name="Grigoriev I.V."/>
        </authorList>
    </citation>
    <scope>NUCLEOTIDE SEQUENCE [LARGE SCALE GENOMIC DNA]</scope>
    <source>
        <strain evidence="8 9">UAMH 10762</strain>
    </source>
</reference>
<protein>
    <submittedName>
        <fullName evidence="8">Uncharacterized protein</fullName>
    </submittedName>
</protein>
<keyword evidence="5" id="KW-0539">Nucleus</keyword>
<dbReference type="GeneID" id="19115963"/>
<dbReference type="GO" id="GO:0005640">
    <property type="term" value="C:nuclear outer membrane"/>
    <property type="evidence" value="ECO:0007669"/>
    <property type="project" value="UniProtKB-SubCell"/>
</dbReference>
<dbReference type="OrthoDB" id="77878at2759"/>
<keyword evidence="4 7" id="KW-0472">Membrane</keyword>